<dbReference type="AlphaFoldDB" id="A0AAW8CG93"/>
<dbReference type="Proteomes" id="UP001226020">
    <property type="component" value="Unassembled WGS sequence"/>
</dbReference>
<accession>A0AAW8CG93</accession>
<dbReference type="EMBL" id="JASAXT010000005">
    <property type="protein sequence ID" value="MDP8148273.1"/>
    <property type="molecule type" value="Genomic_DNA"/>
</dbReference>
<gene>
    <name evidence="1" type="ORF">QJU57_04145</name>
</gene>
<protein>
    <submittedName>
        <fullName evidence="1">Uncharacterized protein</fullName>
    </submittedName>
</protein>
<comment type="caution">
    <text evidence="1">The sequence shown here is derived from an EMBL/GenBank/DDBJ whole genome shotgun (WGS) entry which is preliminary data.</text>
</comment>
<keyword evidence="2" id="KW-1185">Reference proteome</keyword>
<sequence length="45" mass="5453">MFLENYCSEQLLDETLIDFFDNIEQEAEMLADCIKSIRMRNYEDL</sequence>
<dbReference type="RefSeq" id="WP_306351434.1">
    <property type="nucleotide sequence ID" value="NZ_JASAWV010000005.1"/>
</dbReference>
<proteinExistence type="predicted"/>
<evidence type="ECO:0000313" key="2">
    <source>
        <dbReference type="Proteomes" id="UP001226020"/>
    </source>
</evidence>
<name>A0AAW8CG93_9PAST</name>
<organism evidence="1 2">
    <name type="scientific">Phocoenobacter atlanticus subsp. atlanticus</name>
    <dbReference type="NCBI Taxonomy" id="3061285"/>
    <lineage>
        <taxon>Bacteria</taxon>
        <taxon>Pseudomonadati</taxon>
        <taxon>Pseudomonadota</taxon>
        <taxon>Gammaproteobacteria</taxon>
        <taxon>Pasteurellales</taxon>
        <taxon>Pasteurellaceae</taxon>
        <taxon>Phocoenobacter</taxon>
        <taxon>Phocoenobacter atlanticus</taxon>
    </lineage>
</organism>
<reference evidence="1 2" key="1">
    <citation type="journal article" date="2023" name="Front. Microbiol.">
        <title>Phylogeography and host specificity of Pasteurellaceae pathogenic to sea-farmed fish in the north-east Atlantic.</title>
        <authorList>
            <person name="Gulla S."/>
            <person name="Colquhoun D.J."/>
            <person name="Olsen A.B."/>
            <person name="Spilsberg B."/>
            <person name="Lagesen K."/>
            <person name="Aakesson C.P."/>
            <person name="Strom S."/>
            <person name="Manji F."/>
            <person name="Birkbeck T.H."/>
            <person name="Nilsen H.K."/>
        </authorList>
    </citation>
    <scope>NUCLEOTIDE SEQUENCE [LARGE SCALE GENOMIC DNA]</scope>
    <source>
        <strain evidence="1 2">NVIB3131</strain>
    </source>
</reference>
<evidence type="ECO:0000313" key="1">
    <source>
        <dbReference type="EMBL" id="MDP8148273.1"/>
    </source>
</evidence>